<dbReference type="WBParaSite" id="jg18303">
    <property type="protein sequence ID" value="jg18303"/>
    <property type="gene ID" value="jg18303"/>
</dbReference>
<dbReference type="GO" id="GO:0005634">
    <property type="term" value="C:nucleus"/>
    <property type="evidence" value="ECO:0007669"/>
    <property type="project" value="UniProtKB-SubCell"/>
</dbReference>
<evidence type="ECO:0000313" key="5">
    <source>
        <dbReference type="WBParaSite" id="jg18303"/>
    </source>
</evidence>
<evidence type="ECO:0000313" key="4">
    <source>
        <dbReference type="Proteomes" id="UP000887574"/>
    </source>
</evidence>
<dbReference type="InterPro" id="IPR009057">
    <property type="entry name" value="Homeodomain-like_sf"/>
</dbReference>
<feature type="region of interest" description="Disordered" evidence="2">
    <location>
        <begin position="1"/>
        <end position="37"/>
    </location>
</feature>
<evidence type="ECO:0000256" key="2">
    <source>
        <dbReference type="SAM" id="MobiDB-lite"/>
    </source>
</evidence>
<sequence>MMRRKKFQINPNIGVGTVKAPAPAAAPDKETSQESHAVVARPTLESINQVSNEVELSVEIPNSSTAESPAPVVEESVQRTDKQVVLPDTLMTVSQELHRPTISKRRSNVPSESENRSVADASENGSDETVDDTRTAGGKKRKRSTIKLGEELDTKKFTLADLIDWRPATENTLRKKWDEKRQQLLDKTSATTDTREPSTSGDSKQPVGPRVKINEQDNNAWETVNDDLLPKKLNSMSFRKNHRTTMWGVLETDLFYEVLSATGTDFGLMHEFIPTRSRAELKKKFNREEKFDEDRVNEILSKPTLLDATLYERVKKITKKMDDEQNEKLPRKQPKSSGRQAGL</sequence>
<dbReference type="GO" id="GO:0000126">
    <property type="term" value="C:transcription factor TFIIIB complex"/>
    <property type="evidence" value="ECO:0007669"/>
    <property type="project" value="TreeGrafter"/>
</dbReference>
<feature type="region of interest" description="Disordered" evidence="2">
    <location>
        <begin position="319"/>
        <end position="343"/>
    </location>
</feature>
<keyword evidence="4" id="KW-1185">Reference proteome</keyword>
<dbReference type="GO" id="GO:0070898">
    <property type="term" value="P:RNA polymerase III preinitiation complex assembly"/>
    <property type="evidence" value="ECO:0007669"/>
    <property type="project" value="TreeGrafter"/>
</dbReference>
<dbReference type="Pfam" id="PF15963">
    <property type="entry name" value="Myb_DNA-bind_7"/>
    <property type="match status" value="1"/>
</dbReference>
<feature type="domain" description="Transcription factor TFIIIB component B'' Myb" evidence="3">
    <location>
        <begin position="237"/>
        <end position="321"/>
    </location>
</feature>
<feature type="compositionally biased region" description="Polar residues" evidence="2">
    <location>
        <begin position="185"/>
        <end position="203"/>
    </location>
</feature>
<dbReference type="PANTHER" id="PTHR22929">
    <property type="entry name" value="RNA POLYMERASE III TRANSCRIPTION INITIATION FACTOR B"/>
    <property type="match status" value="1"/>
</dbReference>
<feature type="region of interest" description="Disordered" evidence="2">
    <location>
        <begin position="185"/>
        <end position="215"/>
    </location>
</feature>
<reference evidence="5" key="1">
    <citation type="submission" date="2022-11" db="UniProtKB">
        <authorList>
            <consortium name="WormBaseParasite"/>
        </authorList>
    </citation>
    <scope>IDENTIFICATION</scope>
</reference>
<feature type="region of interest" description="Disordered" evidence="2">
    <location>
        <begin position="60"/>
        <end position="80"/>
    </location>
</feature>
<dbReference type="AlphaFoldDB" id="A0A915DCW2"/>
<organism evidence="4 5">
    <name type="scientific">Ditylenchus dipsaci</name>
    <dbReference type="NCBI Taxonomy" id="166011"/>
    <lineage>
        <taxon>Eukaryota</taxon>
        <taxon>Metazoa</taxon>
        <taxon>Ecdysozoa</taxon>
        <taxon>Nematoda</taxon>
        <taxon>Chromadorea</taxon>
        <taxon>Rhabditida</taxon>
        <taxon>Tylenchina</taxon>
        <taxon>Tylenchomorpha</taxon>
        <taxon>Sphaerularioidea</taxon>
        <taxon>Anguinidae</taxon>
        <taxon>Anguininae</taxon>
        <taxon>Ditylenchus</taxon>
    </lineage>
</organism>
<protein>
    <submittedName>
        <fullName evidence="5">Transcription factor TFIIIB component B'' Myb domain-containing protein</fullName>
    </submittedName>
</protein>
<comment type="subcellular location">
    <subcellularLocation>
        <location evidence="1">Nucleus</location>
    </subcellularLocation>
</comment>
<dbReference type="GO" id="GO:0001156">
    <property type="term" value="F:TFIIIC-class transcription factor complex binding"/>
    <property type="evidence" value="ECO:0007669"/>
    <property type="project" value="TreeGrafter"/>
</dbReference>
<feature type="compositionally biased region" description="Basic and acidic residues" evidence="2">
    <location>
        <begin position="319"/>
        <end position="330"/>
    </location>
</feature>
<accession>A0A915DCW2</accession>
<dbReference type="InterPro" id="IPR039467">
    <property type="entry name" value="TFIIIB_B''_Myb"/>
</dbReference>
<proteinExistence type="predicted"/>
<dbReference type="PANTHER" id="PTHR22929:SF0">
    <property type="entry name" value="TRANSCRIPTION FACTOR TFIIIB COMPONENT B'' HOMOLOG"/>
    <property type="match status" value="1"/>
</dbReference>
<feature type="region of interest" description="Disordered" evidence="2">
    <location>
        <begin position="95"/>
        <end position="142"/>
    </location>
</feature>
<name>A0A915DCW2_9BILA</name>
<dbReference type="Proteomes" id="UP000887574">
    <property type="component" value="Unplaced"/>
</dbReference>
<dbReference type="SUPFAM" id="SSF46689">
    <property type="entry name" value="Homeodomain-like"/>
    <property type="match status" value="1"/>
</dbReference>
<evidence type="ECO:0000256" key="1">
    <source>
        <dbReference type="ARBA" id="ARBA00004123"/>
    </source>
</evidence>
<evidence type="ECO:0000259" key="3">
    <source>
        <dbReference type="Pfam" id="PF15963"/>
    </source>
</evidence>